<proteinExistence type="predicted"/>
<dbReference type="HOGENOM" id="CLU_180528_0_0_6"/>
<keyword evidence="1" id="KW-1133">Transmembrane helix</keyword>
<keyword evidence="4" id="KW-1185">Reference proteome</keyword>
<reference evidence="3 4" key="1">
    <citation type="submission" date="2013-10" db="EMBL/GenBank/DDBJ databases">
        <title>The Genome Sequence of Acinetobacter brisouii CIP 110357.</title>
        <authorList>
            <consortium name="The Broad Institute Genomics Platform"/>
            <consortium name="The Broad Institute Genome Sequencing Center for Infectious Disease"/>
            <person name="Cerqueira G."/>
            <person name="Feldgarden M."/>
            <person name="Courvalin P."/>
            <person name="Grillot-Courvalin C."/>
            <person name="Clermont D."/>
            <person name="Rocha E."/>
            <person name="Yoon E.-J."/>
            <person name="Nemec A."/>
            <person name="Young S.K."/>
            <person name="Zeng Q."/>
            <person name="Gargeya S."/>
            <person name="Fitzgerald M."/>
            <person name="Abouelleil A."/>
            <person name="Alvarado L."/>
            <person name="Berlin A.M."/>
            <person name="Chapman S.B."/>
            <person name="Gainer-Dewar J."/>
            <person name="Goldberg J."/>
            <person name="Gnerre S."/>
            <person name="Griggs A."/>
            <person name="Gujja S."/>
            <person name="Hansen M."/>
            <person name="Howarth C."/>
            <person name="Imamovic A."/>
            <person name="Ireland A."/>
            <person name="Larimer J."/>
            <person name="McCowan C."/>
            <person name="Murphy C."/>
            <person name="Pearson M."/>
            <person name="Poon T.W."/>
            <person name="Priest M."/>
            <person name="Roberts A."/>
            <person name="Saif S."/>
            <person name="Shea T."/>
            <person name="Sykes S."/>
            <person name="Wortman J."/>
            <person name="Nusbaum C."/>
            <person name="Birren B."/>
        </authorList>
    </citation>
    <scope>NUCLEOTIDE SEQUENCE [LARGE SCALE GENOMIC DNA]</scope>
    <source>
        <strain evidence="3 4">CIP 110357</strain>
    </source>
</reference>
<dbReference type="RefSeq" id="WP_004901543.1">
    <property type="nucleotide sequence ID" value="NZ_BBTI01000009.1"/>
</dbReference>
<dbReference type="PATRIC" id="fig|1341683.3.peg.1205"/>
<dbReference type="OrthoDB" id="5472096at2"/>
<accession>V2UBE3</accession>
<evidence type="ECO:0000259" key="2">
    <source>
        <dbReference type="Pfam" id="PF21742"/>
    </source>
</evidence>
<keyword evidence="1" id="KW-0812">Transmembrane</keyword>
<comment type="caution">
    <text evidence="3">The sequence shown here is derived from an EMBL/GenBank/DDBJ whole genome shotgun (WGS) entry which is preliminary data.</text>
</comment>
<keyword evidence="1" id="KW-0472">Membrane</keyword>
<evidence type="ECO:0000313" key="3">
    <source>
        <dbReference type="EMBL" id="ESK51788.1"/>
    </source>
</evidence>
<dbReference type="AlphaFoldDB" id="V2UBE3"/>
<sequence>MSYEAIRQVLLYATLINYAILIIWFVLFVFARQFLKRLQGSWFNLSDNTFDVIHYSGIAFYKIAIIMFNLVPWIAMTLARNS</sequence>
<feature type="domain" description="DUF6868" evidence="2">
    <location>
        <begin position="1"/>
        <end position="79"/>
    </location>
</feature>
<dbReference type="Proteomes" id="UP000018418">
    <property type="component" value="Unassembled WGS sequence"/>
</dbReference>
<dbReference type="InterPro" id="IPR049220">
    <property type="entry name" value="DUF6868"/>
</dbReference>
<feature type="transmembrane region" description="Helical" evidence="1">
    <location>
        <begin position="9"/>
        <end position="32"/>
    </location>
</feature>
<dbReference type="Pfam" id="PF21742">
    <property type="entry name" value="DUF6868"/>
    <property type="match status" value="1"/>
</dbReference>
<name>V2UBE3_9GAMM</name>
<dbReference type="STRING" id="396323.VH98_09295"/>
<protein>
    <recommendedName>
        <fullName evidence="2">DUF6868 domain-containing protein</fullName>
    </recommendedName>
</protein>
<evidence type="ECO:0000313" key="4">
    <source>
        <dbReference type="Proteomes" id="UP000018418"/>
    </source>
</evidence>
<dbReference type="EMBL" id="AYEU01000005">
    <property type="protein sequence ID" value="ESK51788.1"/>
    <property type="molecule type" value="Genomic_DNA"/>
</dbReference>
<organism evidence="3 4">
    <name type="scientific">Acinetobacter brisouii CIP 110357</name>
    <dbReference type="NCBI Taxonomy" id="1341683"/>
    <lineage>
        <taxon>Bacteria</taxon>
        <taxon>Pseudomonadati</taxon>
        <taxon>Pseudomonadota</taxon>
        <taxon>Gammaproteobacteria</taxon>
        <taxon>Moraxellales</taxon>
        <taxon>Moraxellaceae</taxon>
        <taxon>Acinetobacter</taxon>
    </lineage>
</organism>
<feature type="transmembrane region" description="Helical" evidence="1">
    <location>
        <begin position="52"/>
        <end position="75"/>
    </location>
</feature>
<gene>
    <name evidence="3" type="ORF">P255_01217</name>
</gene>
<evidence type="ECO:0000256" key="1">
    <source>
        <dbReference type="SAM" id="Phobius"/>
    </source>
</evidence>